<dbReference type="AlphaFoldDB" id="A0A1F4SW91"/>
<sequence>MIPKEKIDELREKLDIVDVISSYVPSLRKRGKNHMGLCPFHSEKTPSFTVSQEKGLYHCFGCGKGGNVFSFLMEMENISFGEALKIAADKAGIPIEAGQFAKAQNSASQATNKLFTIMELACKFYEGSLDKIKEYLDERKISDPKSFRLGFARDGWDNLLNFLLEKGAKIEDIEAAGLILKKQSGSGYYDRFRNRLMFPIMDQQNRVIGFGGRAVNNEEPKYLNSPESAIFNKGANLYNLGKAKDFIKRQKFALLVEGYMDTIACCEIGLDNSIAPLGTAVTSTQAKLLSRFTKVVVLAFDSDAAGLSASERAQEILEEAGISVRIASCQGGKDPDEIIKKLGKEAFIKSVQTSIPATEFKIKRVLGRFNIKEIEDKVKAAYEIAQFLSKEKDNLLQSEYAKFAAKLLNLPVEEITAAINSRNNYQKGGSNLKRAIPKAPSKVKEAEKKILKLILEWDEALSKIKEELTLNDFNQYKGIFEQIWTIKNNDILSSINNESDAKVLREIALSEEPLSNKDQMLKDCISSIKAFTIQNEMGFIRESLLMAEKNGEEETVNELKKRQLYLNEILRMLIR</sequence>
<dbReference type="InterPro" id="IPR006171">
    <property type="entry name" value="TOPRIM_dom"/>
</dbReference>
<comment type="cofactor">
    <cofactor evidence="12 13 14">
        <name>Zn(2+)</name>
        <dbReference type="ChEBI" id="CHEBI:29105"/>
    </cofactor>
    <text evidence="12 13 14">Binds 1 zinc ion per monomer.</text>
</comment>
<evidence type="ECO:0000256" key="10">
    <source>
        <dbReference type="ARBA" id="ARBA00023125"/>
    </source>
</evidence>
<evidence type="ECO:0000256" key="2">
    <source>
        <dbReference type="ARBA" id="ARBA00022515"/>
    </source>
</evidence>
<dbReference type="PANTHER" id="PTHR30313:SF2">
    <property type="entry name" value="DNA PRIMASE"/>
    <property type="match status" value="1"/>
</dbReference>
<keyword evidence="8 12" id="KW-0862">Zinc</keyword>
<dbReference type="STRING" id="1802579.A2310_04405"/>
<comment type="subunit">
    <text evidence="12">Monomer. Interacts with DnaB.</text>
</comment>
<reference evidence="16 17" key="1">
    <citation type="journal article" date="2016" name="Nat. Commun.">
        <title>Thousands of microbial genomes shed light on interconnected biogeochemical processes in an aquifer system.</title>
        <authorList>
            <person name="Anantharaman K."/>
            <person name="Brown C.T."/>
            <person name="Hug L.A."/>
            <person name="Sharon I."/>
            <person name="Castelle C.J."/>
            <person name="Probst A.J."/>
            <person name="Thomas B.C."/>
            <person name="Singh A."/>
            <person name="Wilkins M.J."/>
            <person name="Karaoz U."/>
            <person name="Brodie E.L."/>
            <person name="Williams K.H."/>
            <person name="Hubbard S.S."/>
            <person name="Banfield J.F."/>
        </authorList>
    </citation>
    <scope>NUCLEOTIDE SEQUENCE [LARGE SCALE GENOMIC DNA]</scope>
</reference>
<evidence type="ECO:0000256" key="8">
    <source>
        <dbReference type="ARBA" id="ARBA00022833"/>
    </source>
</evidence>
<dbReference type="CDD" id="cd03364">
    <property type="entry name" value="TOPRIM_DnaG_primases"/>
    <property type="match status" value="1"/>
</dbReference>
<feature type="domain" description="Toprim" evidence="15">
    <location>
        <begin position="251"/>
        <end position="332"/>
    </location>
</feature>
<dbReference type="Gene3D" id="3.40.1360.10">
    <property type="match status" value="1"/>
</dbReference>
<keyword evidence="7 12" id="KW-0863">Zinc-finger</keyword>
<keyword evidence="9" id="KW-0460">Magnesium</keyword>
<dbReference type="SMART" id="SM00493">
    <property type="entry name" value="TOPRIM"/>
    <property type="match status" value="1"/>
</dbReference>
<dbReference type="SMART" id="SM00400">
    <property type="entry name" value="ZnF_CHCC"/>
    <property type="match status" value="1"/>
</dbReference>
<dbReference type="GO" id="GO:0006269">
    <property type="term" value="P:DNA replication, synthesis of primer"/>
    <property type="evidence" value="ECO:0007669"/>
    <property type="project" value="UniProtKB-UniRule"/>
</dbReference>
<keyword evidence="10 12" id="KW-0238">DNA-binding</keyword>
<dbReference type="EMBL" id="MEUB01000007">
    <property type="protein sequence ID" value="OGC24709.1"/>
    <property type="molecule type" value="Genomic_DNA"/>
</dbReference>
<evidence type="ECO:0000256" key="11">
    <source>
        <dbReference type="ARBA" id="ARBA00023163"/>
    </source>
</evidence>
<dbReference type="SUPFAM" id="SSF56731">
    <property type="entry name" value="DNA primase core"/>
    <property type="match status" value="1"/>
</dbReference>
<evidence type="ECO:0000256" key="4">
    <source>
        <dbReference type="ARBA" id="ARBA00022695"/>
    </source>
</evidence>
<comment type="domain">
    <text evidence="12">Contains an N-terminal zinc-binding domain, a central core domain that contains the primase activity, and a C-terminal DnaB-binding domain.</text>
</comment>
<dbReference type="GO" id="GO:0003677">
    <property type="term" value="F:DNA binding"/>
    <property type="evidence" value="ECO:0007669"/>
    <property type="project" value="UniProtKB-KW"/>
</dbReference>
<dbReference type="GO" id="GO:0000428">
    <property type="term" value="C:DNA-directed RNA polymerase complex"/>
    <property type="evidence" value="ECO:0007669"/>
    <property type="project" value="UniProtKB-KW"/>
</dbReference>
<evidence type="ECO:0000313" key="16">
    <source>
        <dbReference type="EMBL" id="OGC24709.1"/>
    </source>
</evidence>
<dbReference type="Pfam" id="PF10410">
    <property type="entry name" value="DnaB_bind"/>
    <property type="match status" value="1"/>
</dbReference>
<dbReference type="InterPro" id="IPR006295">
    <property type="entry name" value="DNA_primase_DnaG"/>
</dbReference>
<protein>
    <recommendedName>
        <fullName evidence="12 13">DNA primase</fullName>
        <ecNumber evidence="12">2.7.7.101</ecNumber>
    </recommendedName>
</protein>
<dbReference type="GO" id="GO:0003899">
    <property type="term" value="F:DNA-directed RNA polymerase activity"/>
    <property type="evidence" value="ECO:0007669"/>
    <property type="project" value="UniProtKB-UniRule"/>
</dbReference>
<dbReference type="GO" id="GO:0005737">
    <property type="term" value="C:cytoplasm"/>
    <property type="evidence" value="ECO:0007669"/>
    <property type="project" value="TreeGrafter"/>
</dbReference>
<dbReference type="Gene3D" id="3.90.580.10">
    <property type="entry name" value="Zinc finger, CHC2-type domain"/>
    <property type="match status" value="1"/>
</dbReference>
<dbReference type="InterPro" id="IPR013264">
    <property type="entry name" value="DNAG_N"/>
</dbReference>
<dbReference type="InterPro" id="IPR002694">
    <property type="entry name" value="Znf_CHC2"/>
</dbReference>
<accession>A0A1F4SW91</accession>
<name>A0A1F4SW91_UNCSA</name>
<keyword evidence="5 12" id="KW-0235">DNA replication</keyword>
<comment type="similarity">
    <text evidence="12 13">Belongs to the DnaG primase family.</text>
</comment>
<comment type="catalytic activity">
    <reaction evidence="12">
        <text>ssDNA + n NTP = ssDNA/pppN(pN)n-1 hybrid + (n-1) diphosphate.</text>
        <dbReference type="EC" id="2.7.7.101"/>
    </reaction>
</comment>
<dbReference type="EC" id="2.7.7.101" evidence="12"/>
<dbReference type="InterPro" id="IPR016136">
    <property type="entry name" value="DNA_helicase_N/primase_C"/>
</dbReference>
<dbReference type="InterPro" id="IPR036977">
    <property type="entry name" value="DNA_primase_Znf_CHC2"/>
</dbReference>
<keyword evidence="2 12" id="KW-0639">Primosome</keyword>
<keyword evidence="3 12" id="KW-0808">Transferase</keyword>
<feature type="zinc finger region" description="CHC2-type" evidence="12 14">
    <location>
        <begin position="38"/>
        <end position="62"/>
    </location>
</feature>
<evidence type="ECO:0000256" key="3">
    <source>
        <dbReference type="ARBA" id="ARBA00022679"/>
    </source>
</evidence>
<evidence type="ECO:0000256" key="1">
    <source>
        <dbReference type="ARBA" id="ARBA00022478"/>
    </source>
</evidence>
<evidence type="ECO:0000256" key="7">
    <source>
        <dbReference type="ARBA" id="ARBA00022771"/>
    </source>
</evidence>
<dbReference type="Gene3D" id="3.90.980.10">
    <property type="entry name" value="DNA primase, catalytic core, N-terminal domain"/>
    <property type="match status" value="1"/>
</dbReference>
<keyword evidence="1 12" id="KW-0240">DNA-directed RNA polymerase</keyword>
<dbReference type="PROSITE" id="PS50880">
    <property type="entry name" value="TOPRIM"/>
    <property type="match status" value="1"/>
</dbReference>
<dbReference type="InterPro" id="IPR030846">
    <property type="entry name" value="DnaG_bac"/>
</dbReference>
<evidence type="ECO:0000256" key="6">
    <source>
        <dbReference type="ARBA" id="ARBA00022723"/>
    </source>
</evidence>
<keyword evidence="11 12" id="KW-0804">Transcription</keyword>
<dbReference type="Pfam" id="PF08275">
    <property type="entry name" value="DNAG_N"/>
    <property type="match status" value="1"/>
</dbReference>
<dbReference type="PIRSF" id="PIRSF002811">
    <property type="entry name" value="DnaG"/>
    <property type="match status" value="1"/>
</dbReference>
<organism evidence="16 17">
    <name type="scientific">candidate division WOR-1 bacterium RIFOXYB2_FULL_37_13</name>
    <dbReference type="NCBI Taxonomy" id="1802579"/>
    <lineage>
        <taxon>Bacteria</taxon>
        <taxon>Bacillati</taxon>
        <taxon>Saganbacteria</taxon>
    </lineage>
</organism>
<dbReference type="Pfam" id="PF13155">
    <property type="entry name" value="Toprim_2"/>
    <property type="match status" value="1"/>
</dbReference>
<comment type="caution">
    <text evidence="16">The sequence shown here is derived from an EMBL/GenBank/DDBJ whole genome shotgun (WGS) entry which is preliminary data.</text>
</comment>
<evidence type="ECO:0000256" key="12">
    <source>
        <dbReference type="HAMAP-Rule" id="MF_00974"/>
    </source>
</evidence>
<dbReference type="InterPro" id="IPR050219">
    <property type="entry name" value="DnaG_primase"/>
</dbReference>
<dbReference type="Gene3D" id="1.10.860.10">
    <property type="entry name" value="DNAb Helicase, Chain A"/>
    <property type="match status" value="1"/>
</dbReference>
<dbReference type="GO" id="GO:0008270">
    <property type="term" value="F:zinc ion binding"/>
    <property type="evidence" value="ECO:0007669"/>
    <property type="project" value="UniProtKB-UniRule"/>
</dbReference>
<dbReference type="InterPro" id="IPR037068">
    <property type="entry name" value="DNA_primase_core_N_sf"/>
</dbReference>
<dbReference type="PANTHER" id="PTHR30313">
    <property type="entry name" value="DNA PRIMASE"/>
    <property type="match status" value="1"/>
</dbReference>
<dbReference type="GO" id="GO:1990077">
    <property type="term" value="C:primosome complex"/>
    <property type="evidence" value="ECO:0007669"/>
    <property type="project" value="UniProtKB-KW"/>
</dbReference>
<dbReference type="InterPro" id="IPR019475">
    <property type="entry name" value="DNA_primase_DnaB-bd"/>
</dbReference>
<dbReference type="FunFam" id="3.90.580.10:FF:000001">
    <property type="entry name" value="DNA primase"/>
    <property type="match status" value="1"/>
</dbReference>
<evidence type="ECO:0000256" key="14">
    <source>
        <dbReference type="PIRSR" id="PIRSR002811-1"/>
    </source>
</evidence>
<dbReference type="Pfam" id="PF01807">
    <property type="entry name" value="Zn_ribbon_DnaG"/>
    <property type="match status" value="1"/>
</dbReference>
<dbReference type="SUPFAM" id="SSF57783">
    <property type="entry name" value="Zinc beta-ribbon"/>
    <property type="match status" value="1"/>
</dbReference>
<keyword evidence="6 12" id="KW-0479">Metal-binding</keyword>
<evidence type="ECO:0000259" key="15">
    <source>
        <dbReference type="PROSITE" id="PS50880"/>
    </source>
</evidence>
<evidence type="ECO:0000313" key="17">
    <source>
        <dbReference type="Proteomes" id="UP000178417"/>
    </source>
</evidence>
<gene>
    <name evidence="12" type="primary">dnaG</name>
    <name evidence="16" type="ORF">A2310_04405</name>
</gene>
<dbReference type="InterPro" id="IPR034151">
    <property type="entry name" value="TOPRIM_DnaG_bac"/>
</dbReference>
<evidence type="ECO:0000256" key="9">
    <source>
        <dbReference type="ARBA" id="ARBA00022842"/>
    </source>
</evidence>
<evidence type="ECO:0000256" key="5">
    <source>
        <dbReference type="ARBA" id="ARBA00022705"/>
    </source>
</evidence>
<proteinExistence type="inferred from homology"/>
<dbReference type="HAMAP" id="MF_00974">
    <property type="entry name" value="DNA_primase_DnaG"/>
    <property type="match status" value="1"/>
</dbReference>
<keyword evidence="4 12" id="KW-0548">Nucleotidyltransferase</keyword>
<dbReference type="Proteomes" id="UP000178417">
    <property type="component" value="Unassembled WGS sequence"/>
</dbReference>
<dbReference type="NCBIfam" id="TIGR01391">
    <property type="entry name" value="dnaG"/>
    <property type="match status" value="1"/>
</dbReference>
<evidence type="ECO:0000256" key="13">
    <source>
        <dbReference type="PIRNR" id="PIRNR002811"/>
    </source>
</evidence>
<comment type="function">
    <text evidence="12 13">RNA polymerase that catalyzes the synthesis of short RNA molecules used as primers for DNA polymerase during DNA replication.</text>
</comment>